<keyword evidence="4" id="KW-1185">Reference proteome</keyword>
<name>A0ABT6T264_9ACTN</name>
<proteinExistence type="predicted"/>
<gene>
    <name evidence="3" type="ORF">QIT00_25995</name>
</gene>
<feature type="region of interest" description="Disordered" evidence="1">
    <location>
        <begin position="121"/>
        <end position="233"/>
    </location>
</feature>
<dbReference type="RefSeq" id="WP_282537826.1">
    <property type="nucleotide sequence ID" value="NZ_JASCIS010000030.1"/>
</dbReference>
<keyword evidence="2" id="KW-1133">Transmembrane helix</keyword>
<feature type="transmembrane region" description="Helical" evidence="2">
    <location>
        <begin position="54"/>
        <end position="73"/>
    </location>
</feature>
<keyword evidence="2" id="KW-0812">Transmembrane</keyword>
<evidence type="ECO:0000256" key="2">
    <source>
        <dbReference type="SAM" id="Phobius"/>
    </source>
</evidence>
<reference evidence="3 4" key="1">
    <citation type="submission" date="2023-05" db="EMBL/GenBank/DDBJ databases">
        <title>Draft genome sequence of Streptomyces sp. B-S-A12 isolated from a cave soil in Thailand.</title>
        <authorList>
            <person name="Chamroensaksri N."/>
            <person name="Muangham S."/>
        </authorList>
    </citation>
    <scope>NUCLEOTIDE SEQUENCE [LARGE SCALE GENOMIC DNA]</scope>
    <source>
        <strain evidence="3 4">B-S-A12</strain>
    </source>
</reference>
<keyword evidence="2" id="KW-0472">Membrane</keyword>
<organism evidence="3 4">
    <name type="scientific">Streptomyces luteolus</name>
    <dbReference type="NCBI Taxonomy" id="3043615"/>
    <lineage>
        <taxon>Bacteria</taxon>
        <taxon>Bacillati</taxon>
        <taxon>Actinomycetota</taxon>
        <taxon>Actinomycetes</taxon>
        <taxon>Kitasatosporales</taxon>
        <taxon>Streptomycetaceae</taxon>
        <taxon>Streptomyces</taxon>
    </lineage>
</organism>
<evidence type="ECO:0000313" key="4">
    <source>
        <dbReference type="Proteomes" id="UP001237105"/>
    </source>
</evidence>
<feature type="transmembrane region" description="Helical" evidence="2">
    <location>
        <begin position="85"/>
        <end position="104"/>
    </location>
</feature>
<sequence length="233" mass="24860">MHGHGYAPPPSRPSSAQLVGLRVLFVALALISCGFLSWVPMLRLAVVTRRPRDWWLFGGSILLVILSVILIGRDPTQELDTAEESLGLLCLLGGAVAAITYYLVAEIRYFAKQSQSQAQAQSPYAPFVPPQGPPAQGQYGYPAQAGPAQQVTRPTGLPQPGPGPQQAPGAPQRPAPARIDQVRAELDELSSLLRQDGTRQDGTRQDGTRQDGTPLDGTPPAGEGDGRAEGERR</sequence>
<protein>
    <recommendedName>
        <fullName evidence="5">Integral membrane protein</fullName>
    </recommendedName>
</protein>
<feature type="transmembrane region" description="Helical" evidence="2">
    <location>
        <begin position="20"/>
        <end position="42"/>
    </location>
</feature>
<evidence type="ECO:0000256" key="1">
    <source>
        <dbReference type="SAM" id="MobiDB-lite"/>
    </source>
</evidence>
<evidence type="ECO:0000313" key="3">
    <source>
        <dbReference type="EMBL" id="MDI3421965.1"/>
    </source>
</evidence>
<feature type="compositionally biased region" description="Basic and acidic residues" evidence="1">
    <location>
        <begin position="224"/>
        <end position="233"/>
    </location>
</feature>
<dbReference type="Proteomes" id="UP001237105">
    <property type="component" value="Unassembled WGS sequence"/>
</dbReference>
<feature type="compositionally biased region" description="Low complexity" evidence="1">
    <location>
        <begin position="166"/>
        <end position="178"/>
    </location>
</feature>
<accession>A0ABT6T264</accession>
<dbReference type="EMBL" id="JASCIS010000030">
    <property type="protein sequence ID" value="MDI3421965.1"/>
    <property type="molecule type" value="Genomic_DNA"/>
</dbReference>
<feature type="compositionally biased region" description="Low complexity" evidence="1">
    <location>
        <begin position="134"/>
        <end position="156"/>
    </location>
</feature>
<comment type="caution">
    <text evidence="3">The sequence shown here is derived from an EMBL/GenBank/DDBJ whole genome shotgun (WGS) entry which is preliminary data.</text>
</comment>
<evidence type="ECO:0008006" key="5">
    <source>
        <dbReference type="Google" id="ProtNLM"/>
    </source>
</evidence>
<feature type="compositionally biased region" description="Basic and acidic residues" evidence="1">
    <location>
        <begin position="196"/>
        <end position="209"/>
    </location>
</feature>